<evidence type="ECO:0000256" key="2">
    <source>
        <dbReference type="ARBA" id="ARBA00022884"/>
    </source>
</evidence>
<organism evidence="7 8">
    <name type="scientific">Varibaculum cambriense</name>
    <dbReference type="NCBI Taxonomy" id="184870"/>
    <lineage>
        <taxon>Bacteria</taxon>
        <taxon>Bacillati</taxon>
        <taxon>Actinomycetota</taxon>
        <taxon>Actinomycetes</taxon>
        <taxon>Actinomycetales</taxon>
        <taxon>Actinomycetaceae</taxon>
        <taxon>Varibaculum</taxon>
    </lineage>
</organism>
<dbReference type="AlphaFoldDB" id="A0AAJ1BAC3"/>
<dbReference type="GO" id="GO:0043023">
    <property type="term" value="F:ribosomal large subunit binding"/>
    <property type="evidence" value="ECO:0007669"/>
    <property type="project" value="InterPro"/>
</dbReference>
<feature type="domain" description="RNA-binding S4" evidence="6">
    <location>
        <begin position="20"/>
        <end position="84"/>
    </location>
</feature>
<gene>
    <name evidence="7" type="ORF">L0M99_00450</name>
</gene>
<evidence type="ECO:0000313" key="7">
    <source>
        <dbReference type="EMBL" id="MCG4616966.1"/>
    </source>
</evidence>
<comment type="similarity">
    <text evidence="1">Belongs to the HSP15 family.</text>
</comment>
<evidence type="ECO:0000259" key="6">
    <source>
        <dbReference type="SMART" id="SM00363"/>
    </source>
</evidence>
<dbReference type="Gene3D" id="3.10.290.10">
    <property type="entry name" value="RNA-binding S4 domain"/>
    <property type="match status" value="1"/>
</dbReference>
<protein>
    <submittedName>
        <fullName evidence="7">RNA-binding S4 domain-containing protein</fullName>
    </submittedName>
</protein>
<proteinExistence type="inferred from homology"/>
<dbReference type="SUPFAM" id="SSF55174">
    <property type="entry name" value="Alpha-L RNA-binding motif"/>
    <property type="match status" value="1"/>
</dbReference>
<evidence type="ECO:0000256" key="3">
    <source>
        <dbReference type="ARBA" id="ARBA00023125"/>
    </source>
</evidence>
<reference evidence="7" key="1">
    <citation type="submission" date="2022-01" db="EMBL/GenBank/DDBJ databases">
        <title>Collection of gut derived symbiotic bacterial strains cultured from healthy donors.</title>
        <authorList>
            <person name="Lin H."/>
            <person name="Kohout C."/>
            <person name="Waligurski E."/>
            <person name="Pamer E.G."/>
        </authorList>
    </citation>
    <scope>NUCLEOTIDE SEQUENCE</scope>
    <source>
        <strain evidence="7">DFI.7.46</strain>
    </source>
</reference>
<dbReference type="PIRSF" id="PIRSF016821">
    <property type="entry name" value="HSP15"/>
    <property type="match status" value="1"/>
</dbReference>
<name>A0AAJ1BAC3_9ACTO</name>
<keyword evidence="3" id="KW-0238">DNA-binding</keyword>
<dbReference type="EMBL" id="JAKNHJ010000001">
    <property type="protein sequence ID" value="MCG4616966.1"/>
    <property type="molecule type" value="Genomic_DNA"/>
</dbReference>
<dbReference type="GO" id="GO:0034605">
    <property type="term" value="P:cellular response to heat"/>
    <property type="evidence" value="ECO:0007669"/>
    <property type="project" value="InterPro"/>
</dbReference>
<comment type="caution">
    <text evidence="7">The sequence shown here is derived from an EMBL/GenBank/DDBJ whole genome shotgun (WGS) entry which is preliminary data.</text>
</comment>
<keyword evidence="2 4" id="KW-0694">RNA-binding</keyword>
<dbReference type="Pfam" id="PF01479">
    <property type="entry name" value="S4"/>
    <property type="match status" value="1"/>
</dbReference>
<dbReference type="GO" id="GO:0003677">
    <property type="term" value="F:DNA binding"/>
    <property type="evidence" value="ECO:0007669"/>
    <property type="project" value="UniProtKB-KW"/>
</dbReference>
<dbReference type="RefSeq" id="WP_024058550.1">
    <property type="nucleotide sequence ID" value="NZ_JAGZVZ010000003.1"/>
</dbReference>
<dbReference type="Proteomes" id="UP001200537">
    <property type="component" value="Unassembled WGS sequence"/>
</dbReference>
<evidence type="ECO:0000256" key="5">
    <source>
        <dbReference type="SAM" id="MobiDB-lite"/>
    </source>
</evidence>
<dbReference type="CDD" id="cd00165">
    <property type="entry name" value="S4"/>
    <property type="match status" value="1"/>
</dbReference>
<feature type="region of interest" description="Disordered" evidence="5">
    <location>
        <begin position="105"/>
        <end position="143"/>
    </location>
</feature>
<accession>A0AAJ1BAC3</accession>
<evidence type="ECO:0000313" key="8">
    <source>
        <dbReference type="Proteomes" id="UP001200537"/>
    </source>
</evidence>
<dbReference type="InterPro" id="IPR025708">
    <property type="entry name" value="HSP15"/>
</dbReference>
<dbReference type="InterPro" id="IPR036986">
    <property type="entry name" value="S4_RNA-bd_sf"/>
</dbReference>
<sequence>MGTEDSNEGAAGADASLASVRTDIWVWAVRKYKTRSAAAKACKAGHVKINGKSAKASSPVRLGDQVVVRIGGFDHILQVKQLLERRVSYPLARLAYEDLTPERLPKLSLPSLPRREPGSGRPTKKERRQLDRLRGRSPNQGRR</sequence>
<evidence type="ECO:0000256" key="4">
    <source>
        <dbReference type="PROSITE-ProRule" id="PRU00182"/>
    </source>
</evidence>
<dbReference type="GO" id="GO:0003727">
    <property type="term" value="F:single-stranded RNA binding"/>
    <property type="evidence" value="ECO:0007669"/>
    <property type="project" value="InterPro"/>
</dbReference>
<dbReference type="PROSITE" id="PS50889">
    <property type="entry name" value="S4"/>
    <property type="match status" value="1"/>
</dbReference>
<dbReference type="SMART" id="SM00363">
    <property type="entry name" value="S4"/>
    <property type="match status" value="1"/>
</dbReference>
<dbReference type="InterPro" id="IPR002942">
    <property type="entry name" value="S4_RNA-bd"/>
</dbReference>
<evidence type="ECO:0000256" key="1">
    <source>
        <dbReference type="ARBA" id="ARBA00008396"/>
    </source>
</evidence>